<keyword evidence="5" id="KW-1185">Reference proteome</keyword>
<dbReference type="EMBL" id="CAJNOL010015185">
    <property type="protein sequence ID" value="CAF1670686.1"/>
    <property type="molecule type" value="Genomic_DNA"/>
</dbReference>
<evidence type="ECO:0000313" key="3">
    <source>
        <dbReference type="EMBL" id="CAF1544344.1"/>
    </source>
</evidence>
<dbReference type="AlphaFoldDB" id="A0A816G933"/>
<organism evidence="4 5">
    <name type="scientific">Rotaria sordida</name>
    <dbReference type="NCBI Taxonomy" id="392033"/>
    <lineage>
        <taxon>Eukaryota</taxon>
        <taxon>Metazoa</taxon>
        <taxon>Spiralia</taxon>
        <taxon>Gnathifera</taxon>
        <taxon>Rotifera</taxon>
        <taxon>Eurotatoria</taxon>
        <taxon>Bdelloidea</taxon>
        <taxon>Philodinida</taxon>
        <taxon>Philodinidae</taxon>
        <taxon>Rotaria</taxon>
    </lineage>
</organism>
<feature type="compositionally biased region" description="Low complexity" evidence="1">
    <location>
        <begin position="204"/>
        <end position="218"/>
    </location>
</feature>
<protein>
    <submittedName>
        <fullName evidence="4">Uncharacterized protein</fullName>
    </submittedName>
</protein>
<name>A0A816G933_9BILA</name>
<feature type="non-terminal residue" evidence="4">
    <location>
        <position position="1"/>
    </location>
</feature>
<feature type="region of interest" description="Disordered" evidence="1">
    <location>
        <begin position="178"/>
        <end position="218"/>
    </location>
</feature>
<sequence length="280" mass="33308">LQKLDKTRRDRGIDSRFFHRLILQCARTLNDKQRLRLPDEYRSLIQIKYDELELKRRLSTMNDEEKKLFLQTKRLEQKPIEDFDLPFLKDLPLPKQIQTTLNLTSKSISDLLIICTFLTSCHSLFYLSLNDNISKTTQLYLRSFKFNYLLNTSTIIFSNYFIEILQIFMKLLFKEDENRSNNNDDDDEEADSNDEDNDNDNDINNENLNNNNNNNNNEQIDIDKDIEKIYSIQLSHIPLTPYTCQELTRLYLLKEKDDNNQIILDKLANFETKDLSISEQ</sequence>
<feature type="non-terminal residue" evidence="4">
    <location>
        <position position="280"/>
    </location>
</feature>
<keyword evidence="2" id="KW-0812">Transmembrane</keyword>
<feature type="compositionally biased region" description="Acidic residues" evidence="1">
    <location>
        <begin position="183"/>
        <end position="203"/>
    </location>
</feature>
<evidence type="ECO:0000313" key="5">
    <source>
        <dbReference type="Proteomes" id="UP000663870"/>
    </source>
</evidence>
<gene>
    <name evidence="4" type="ORF">JXQ802_LOCUS57547</name>
    <name evidence="3" type="ORF">PYM288_LOCUS40945</name>
</gene>
<keyword evidence="2" id="KW-1133">Transmembrane helix</keyword>
<reference evidence="4" key="1">
    <citation type="submission" date="2021-02" db="EMBL/GenBank/DDBJ databases">
        <authorList>
            <person name="Nowell W R."/>
        </authorList>
    </citation>
    <scope>NUCLEOTIDE SEQUENCE</scope>
</reference>
<evidence type="ECO:0000313" key="4">
    <source>
        <dbReference type="EMBL" id="CAF1670686.1"/>
    </source>
</evidence>
<dbReference type="EMBL" id="CAJNOH010013293">
    <property type="protein sequence ID" value="CAF1544344.1"/>
    <property type="molecule type" value="Genomic_DNA"/>
</dbReference>
<dbReference type="Proteomes" id="UP000663854">
    <property type="component" value="Unassembled WGS sequence"/>
</dbReference>
<proteinExistence type="predicted"/>
<dbReference type="Proteomes" id="UP000663870">
    <property type="component" value="Unassembled WGS sequence"/>
</dbReference>
<keyword evidence="2" id="KW-0472">Membrane</keyword>
<feature type="transmembrane region" description="Helical" evidence="2">
    <location>
        <begin position="149"/>
        <end position="173"/>
    </location>
</feature>
<evidence type="ECO:0000256" key="2">
    <source>
        <dbReference type="SAM" id="Phobius"/>
    </source>
</evidence>
<comment type="caution">
    <text evidence="4">The sequence shown here is derived from an EMBL/GenBank/DDBJ whole genome shotgun (WGS) entry which is preliminary data.</text>
</comment>
<evidence type="ECO:0000256" key="1">
    <source>
        <dbReference type="SAM" id="MobiDB-lite"/>
    </source>
</evidence>
<accession>A0A816G933</accession>